<dbReference type="WBParaSite" id="HPLM_0000953001-mRNA-1">
    <property type="protein sequence ID" value="HPLM_0000953001-mRNA-1"/>
    <property type="gene ID" value="HPLM_0000953001"/>
</dbReference>
<reference evidence="4" key="1">
    <citation type="submission" date="2017-02" db="UniProtKB">
        <authorList>
            <consortium name="WormBaseParasite"/>
        </authorList>
    </citation>
    <scope>IDENTIFICATION</scope>
</reference>
<evidence type="ECO:0000313" key="4">
    <source>
        <dbReference type="WBParaSite" id="HPLM_0000953001-mRNA-1"/>
    </source>
</evidence>
<accession>A0A0N4WFM3</accession>
<evidence type="ECO:0000256" key="1">
    <source>
        <dbReference type="SAM" id="Phobius"/>
    </source>
</evidence>
<dbReference type="EMBL" id="UZAF01017082">
    <property type="protein sequence ID" value="VDO37734.1"/>
    <property type="molecule type" value="Genomic_DNA"/>
</dbReference>
<feature type="transmembrane region" description="Helical" evidence="1">
    <location>
        <begin position="41"/>
        <end position="65"/>
    </location>
</feature>
<keyword evidence="1" id="KW-1133">Transmembrane helix</keyword>
<keyword evidence="1" id="KW-0472">Membrane</keyword>
<sequence>MRENKYNSSTILLTSGFQMIYCPCLVAMYKQNLLSTSCYKIMFFLGILDMFSIFVNSIMTGYFAIQGAVFCTNPVTLLTLGAFGCACWCASCLTCIFLALNRCADLSENRFLTAFFDGNRVFFLMILSVLYLAFIMLFTTPASFNSNYVSWFFNPMTGQESLRYVNIYHAVNNVIVAVSTTSLYIYLCIKLYFKTRNASTKMGNIQRKIFIQSFLICLINVLAAYVYVYMQYFTPSKWVVLTGQIAWQLSSGSFFSKKKNYLSSHKTHRKQKFIYPNKPIAEKLLMHNNAVSGMAAIAIE</sequence>
<feature type="transmembrane region" description="Helical" evidence="1">
    <location>
        <begin position="6"/>
        <end position="29"/>
    </location>
</feature>
<name>A0A0N4WFM3_HAEPC</name>
<dbReference type="SUPFAM" id="SSF81321">
    <property type="entry name" value="Family A G protein-coupled receptor-like"/>
    <property type="match status" value="1"/>
</dbReference>
<feature type="transmembrane region" description="Helical" evidence="1">
    <location>
        <begin position="121"/>
        <end position="144"/>
    </location>
</feature>
<gene>
    <name evidence="2" type="ORF">HPLM_LOCUS9522</name>
</gene>
<dbReference type="InterPro" id="IPR019425">
    <property type="entry name" value="7TM_GPCR_serpentine_rcpt_Srt"/>
</dbReference>
<proteinExistence type="predicted"/>
<keyword evidence="1" id="KW-0812">Transmembrane</keyword>
<feature type="transmembrane region" description="Helical" evidence="1">
    <location>
        <begin position="209"/>
        <end position="232"/>
    </location>
</feature>
<organism evidence="4">
    <name type="scientific">Haemonchus placei</name>
    <name type="common">Barber's pole worm</name>
    <dbReference type="NCBI Taxonomy" id="6290"/>
    <lineage>
        <taxon>Eukaryota</taxon>
        <taxon>Metazoa</taxon>
        <taxon>Ecdysozoa</taxon>
        <taxon>Nematoda</taxon>
        <taxon>Chromadorea</taxon>
        <taxon>Rhabditida</taxon>
        <taxon>Rhabditina</taxon>
        <taxon>Rhabditomorpha</taxon>
        <taxon>Strongyloidea</taxon>
        <taxon>Trichostrongylidae</taxon>
        <taxon>Haemonchus</taxon>
    </lineage>
</organism>
<dbReference type="OrthoDB" id="5873245at2759"/>
<dbReference type="Pfam" id="PF10321">
    <property type="entry name" value="7TM_GPCR_Srt"/>
    <property type="match status" value="1"/>
</dbReference>
<reference evidence="2 3" key="2">
    <citation type="submission" date="2018-11" db="EMBL/GenBank/DDBJ databases">
        <authorList>
            <consortium name="Pathogen Informatics"/>
        </authorList>
    </citation>
    <scope>NUCLEOTIDE SEQUENCE [LARGE SCALE GENOMIC DNA]</scope>
    <source>
        <strain evidence="2 3">MHpl1</strain>
    </source>
</reference>
<evidence type="ECO:0000313" key="3">
    <source>
        <dbReference type="Proteomes" id="UP000268014"/>
    </source>
</evidence>
<feature type="transmembrane region" description="Helical" evidence="1">
    <location>
        <begin position="77"/>
        <end position="100"/>
    </location>
</feature>
<dbReference type="Proteomes" id="UP000268014">
    <property type="component" value="Unassembled WGS sequence"/>
</dbReference>
<protein>
    <submittedName>
        <fullName evidence="4">Serpentine Receptor, class T</fullName>
    </submittedName>
</protein>
<dbReference type="PANTHER" id="PTHR23021:SF11">
    <property type="entry name" value="SERPENTINE RECEPTOR, CLASS T"/>
    <property type="match status" value="1"/>
</dbReference>
<dbReference type="PANTHER" id="PTHR23021">
    <property type="entry name" value="SERPENTINE RECEPTOR, CLASS T"/>
    <property type="match status" value="1"/>
</dbReference>
<dbReference type="OMA" id="AVFCTNP"/>
<feature type="transmembrane region" description="Helical" evidence="1">
    <location>
        <begin position="164"/>
        <end position="189"/>
    </location>
</feature>
<evidence type="ECO:0000313" key="2">
    <source>
        <dbReference type="EMBL" id="VDO37734.1"/>
    </source>
</evidence>
<dbReference type="AlphaFoldDB" id="A0A0N4WFM3"/>
<keyword evidence="3" id="KW-1185">Reference proteome</keyword>
<dbReference type="STRING" id="6290.A0A0N4WFM3"/>